<evidence type="ECO:0000313" key="4">
    <source>
        <dbReference type="Proteomes" id="UP001472677"/>
    </source>
</evidence>
<dbReference type="EMBL" id="JBBPBM010000041">
    <property type="protein sequence ID" value="KAK8524639.1"/>
    <property type="molecule type" value="Genomic_DNA"/>
</dbReference>
<dbReference type="Pfam" id="PF05553">
    <property type="entry name" value="DUF761"/>
    <property type="match status" value="1"/>
</dbReference>
<feature type="region of interest" description="Disordered" evidence="1">
    <location>
        <begin position="145"/>
        <end position="167"/>
    </location>
</feature>
<keyword evidence="2" id="KW-0812">Transmembrane</keyword>
<evidence type="ECO:0000256" key="1">
    <source>
        <dbReference type="SAM" id="MobiDB-lite"/>
    </source>
</evidence>
<name>A0ABR2CY30_9ROSI</name>
<keyword evidence="2" id="KW-0472">Membrane</keyword>
<gene>
    <name evidence="3" type="ORF">V6N12_029501</name>
</gene>
<organism evidence="3 4">
    <name type="scientific">Hibiscus sabdariffa</name>
    <name type="common">roselle</name>
    <dbReference type="NCBI Taxonomy" id="183260"/>
    <lineage>
        <taxon>Eukaryota</taxon>
        <taxon>Viridiplantae</taxon>
        <taxon>Streptophyta</taxon>
        <taxon>Embryophyta</taxon>
        <taxon>Tracheophyta</taxon>
        <taxon>Spermatophyta</taxon>
        <taxon>Magnoliopsida</taxon>
        <taxon>eudicotyledons</taxon>
        <taxon>Gunneridae</taxon>
        <taxon>Pentapetalae</taxon>
        <taxon>rosids</taxon>
        <taxon>malvids</taxon>
        <taxon>Malvales</taxon>
        <taxon>Malvaceae</taxon>
        <taxon>Malvoideae</taxon>
        <taxon>Hibiscus</taxon>
    </lineage>
</organism>
<feature type="transmembrane region" description="Helical" evidence="2">
    <location>
        <begin position="21"/>
        <end position="45"/>
    </location>
</feature>
<dbReference type="Proteomes" id="UP001472677">
    <property type="component" value="Unassembled WGS sequence"/>
</dbReference>
<keyword evidence="4" id="KW-1185">Reference proteome</keyword>
<proteinExistence type="predicted"/>
<dbReference type="PANTHER" id="PTHR35997:SF6">
    <property type="entry name" value="COTTON FIBER PROTEIN"/>
    <property type="match status" value="1"/>
</dbReference>
<reference evidence="3 4" key="1">
    <citation type="journal article" date="2024" name="G3 (Bethesda)">
        <title>Genome assembly of Hibiscus sabdariffa L. provides insights into metabolisms of medicinal natural products.</title>
        <authorList>
            <person name="Kim T."/>
        </authorList>
    </citation>
    <scope>NUCLEOTIDE SEQUENCE [LARGE SCALE GENOMIC DNA]</scope>
    <source>
        <strain evidence="3">TK-2024</strain>
        <tissue evidence="3">Old leaves</tissue>
    </source>
</reference>
<comment type="caution">
    <text evidence="3">The sequence shown here is derived from an EMBL/GenBank/DDBJ whole genome shotgun (WGS) entry which is preliminary data.</text>
</comment>
<dbReference type="PANTHER" id="PTHR35997">
    <property type="entry name" value="COTTON FIBER PROTEIN-RELATED"/>
    <property type="match status" value="1"/>
</dbReference>
<evidence type="ECO:0000313" key="3">
    <source>
        <dbReference type="EMBL" id="KAK8524639.1"/>
    </source>
</evidence>
<keyword evidence="2" id="KW-1133">Transmembrane helix</keyword>
<protein>
    <submittedName>
        <fullName evidence="3">Uncharacterized protein</fullName>
    </submittedName>
</protein>
<dbReference type="InterPro" id="IPR008480">
    <property type="entry name" value="DUF761_pln"/>
</dbReference>
<accession>A0ABR2CY30</accession>
<evidence type="ECO:0000256" key="2">
    <source>
        <dbReference type="SAM" id="Phobius"/>
    </source>
</evidence>
<sequence>MPSSSPMKPHTYINYQKAKHISFFAIAIAIAMSIFIYISICYDIFNLSSSTLLSNSNFWFLISNTLILIIAADYGAFSTSKHRKHDLYDEYYYALRCQASRSSAEHHRSIQMEEKTVADEDHHRKKIDKTPEKPEIMHELKHVTFNDDDNNNVDLQRSKTRKHEQSVKLHELPAEANEFSTMSDEELNRRVEEFIEKFNRQIKLQANAC</sequence>
<feature type="transmembrane region" description="Helical" evidence="2">
    <location>
        <begin position="57"/>
        <end position="77"/>
    </location>
</feature>